<evidence type="ECO:0000256" key="5">
    <source>
        <dbReference type="ARBA" id="ARBA00055538"/>
    </source>
</evidence>
<dbReference type="SUPFAM" id="SSF53850">
    <property type="entry name" value="Periplasmic binding protein-like II"/>
    <property type="match status" value="1"/>
</dbReference>
<dbReference type="PROSITE" id="PS51318">
    <property type="entry name" value="TAT"/>
    <property type="match status" value="1"/>
</dbReference>
<protein>
    <recommendedName>
        <fullName evidence="6">Putative aliphatic sulfonates-binding protein</fullName>
    </recommendedName>
</protein>
<dbReference type="InterPro" id="IPR010067">
    <property type="entry name" value="ABC_SsuA_sub-bd"/>
</dbReference>
<organism evidence="8 9">
    <name type="scientific">Azoarcus indigens</name>
    <dbReference type="NCBI Taxonomy" id="29545"/>
    <lineage>
        <taxon>Bacteria</taxon>
        <taxon>Pseudomonadati</taxon>
        <taxon>Pseudomonadota</taxon>
        <taxon>Betaproteobacteria</taxon>
        <taxon>Rhodocyclales</taxon>
        <taxon>Zoogloeaceae</taxon>
        <taxon>Azoarcus</taxon>
    </lineage>
</organism>
<dbReference type="NCBIfam" id="TIGR01728">
    <property type="entry name" value="SsuA_fam"/>
    <property type="match status" value="1"/>
</dbReference>
<dbReference type="Pfam" id="PF09084">
    <property type="entry name" value="NMT1"/>
    <property type="match status" value="1"/>
</dbReference>
<dbReference type="GO" id="GO:0016020">
    <property type="term" value="C:membrane"/>
    <property type="evidence" value="ECO:0007669"/>
    <property type="project" value="InterPro"/>
</dbReference>
<comment type="subcellular location">
    <subcellularLocation>
        <location evidence="1">Periplasm</location>
    </subcellularLocation>
</comment>
<comment type="function">
    <text evidence="5">Part of a binding-protein-dependent transport system for aliphatic sulfonates. Putative binding protein.</text>
</comment>
<evidence type="ECO:0000313" key="9">
    <source>
        <dbReference type="Proteomes" id="UP000295129"/>
    </source>
</evidence>
<keyword evidence="4" id="KW-0732">Signal</keyword>
<keyword evidence="9" id="KW-1185">Reference proteome</keyword>
<evidence type="ECO:0000259" key="7">
    <source>
        <dbReference type="SMART" id="SM00062"/>
    </source>
</evidence>
<feature type="domain" description="Solute-binding protein family 3/N-terminal" evidence="7">
    <location>
        <begin position="54"/>
        <end position="279"/>
    </location>
</feature>
<evidence type="ECO:0000256" key="4">
    <source>
        <dbReference type="ARBA" id="ARBA00022729"/>
    </source>
</evidence>
<dbReference type="GO" id="GO:0042597">
    <property type="term" value="C:periplasmic space"/>
    <property type="evidence" value="ECO:0007669"/>
    <property type="project" value="UniProtKB-SubCell"/>
</dbReference>
<dbReference type="GO" id="GO:0042626">
    <property type="term" value="F:ATPase-coupled transmembrane transporter activity"/>
    <property type="evidence" value="ECO:0007669"/>
    <property type="project" value="InterPro"/>
</dbReference>
<evidence type="ECO:0000256" key="2">
    <source>
        <dbReference type="ARBA" id="ARBA00010742"/>
    </source>
</evidence>
<dbReference type="InterPro" id="IPR015168">
    <property type="entry name" value="SsuA/THI5"/>
</dbReference>
<dbReference type="InterPro" id="IPR001638">
    <property type="entry name" value="Solute-binding_3/MltF_N"/>
</dbReference>
<dbReference type="FunFam" id="3.40.190.10:FF:000050">
    <property type="entry name" value="Sulfonate ABC transporter substrate-binding protein"/>
    <property type="match status" value="1"/>
</dbReference>
<dbReference type="Proteomes" id="UP000295129">
    <property type="component" value="Unassembled WGS sequence"/>
</dbReference>
<evidence type="ECO:0000313" key="8">
    <source>
        <dbReference type="EMBL" id="TDN47700.1"/>
    </source>
</evidence>
<dbReference type="SMART" id="SM00062">
    <property type="entry name" value="PBPb"/>
    <property type="match status" value="1"/>
</dbReference>
<proteinExistence type="inferred from homology"/>
<accession>A0A4R6DRL1</accession>
<gene>
    <name evidence="8" type="ORF">C7389_1189</name>
</gene>
<dbReference type="PANTHER" id="PTHR30024">
    <property type="entry name" value="ALIPHATIC SULFONATES-BINDING PROTEIN-RELATED"/>
    <property type="match status" value="1"/>
</dbReference>
<evidence type="ECO:0000256" key="6">
    <source>
        <dbReference type="ARBA" id="ARBA00070228"/>
    </source>
</evidence>
<comment type="caution">
    <text evidence="8">The sequence shown here is derived from an EMBL/GenBank/DDBJ whole genome shotgun (WGS) entry which is preliminary data.</text>
</comment>
<dbReference type="InterPro" id="IPR006311">
    <property type="entry name" value="TAT_signal"/>
</dbReference>
<evidence type="ECO:0000256" key="1">
    <source>
        <dbReference type="ARBA" id="ARBA00004418"/>
    </source>
</evidence>
<dbReference type="RefSeq" id="WP_133593993.1">
    <property type="nucleotide sequence ID" value="NZ_SNVV01000018.1"/>
</dbReference>
<sequence length="341" mass="36863">MNNKDVLPERRHTLQRKPGTTRRKTLQALGGLAALALLPAAVPLARAAAWEGKALRIGYQKSSTLTVLLKTRGSLERRLAPLGLKVEWYEFTSGLPLLEALNIGSLEFSADVADTVPVFAQAAGARLTYVAQETPSPAAQAIVVPEASPIRSLADLKGRKIGLAKGAGAHYLLIAALASVGLTVKDVEVAYLPPADGRAAFERGAIDAWSIWDPFLAGVQRQSKVRLLTGEPAVAQYKRYYLAADAFAEARPDVLAVLFEELREVGRWVKASPKEAAALLSPVWGLDADTVELANSRRSYELRAVTPDQLGEQQRIADAFFAEKLLPKKVVATEVRIWTPG</sequence>
<dbReference type="AlphaFoldDB" id="A0A4R6DRL1"/>
<keyword evidence="3" id="KW-0813">Transport</keyword>
<name>A0A4R6DRL1_9RHOO</name>
<dbReference type="OrthoDB" id="286202at2"/>
<dbReference type="PANTHER" id="PTHR30024:SF42">
    <property type="entry name" value="ALIPHATIC SULFONATES-BINDING PROTEIN-RELATED"/>
    <property type="match status" value="1"/>
</dbReference>
<comment type="similarity">
    <text evidence="2">Belongs to the bacterial solute-binding protein SsuA/TauA family.</text>
</comment>
<evidence type="ECO:0000256" key="3">
    <source>
        <dbReference type="ARBA" id="ARBA00022448"/>
    </source>
</evidence>
<reference evidence="8 9" key="1">
    <citation type="submission" date="2019-03" db="EMBL/GenBank/DDBJ databases">
        <title>Genomic Encyclopedia of Type Strains, Phase IV (KMG-IV): sequencing the most valuable type-strain genomes for metagenomic binning, comparative biology and taxonomic classification.</title>
        <authorList>
            <person name="Goeker M."/>
        </authorList>
    </citation>
    <scope>NUCLEOTIDE SEQUENCE [LARGE SCALE GENOMIC DNA]</scope>
    <source>
        <strain evidence="8 9">DSM 12121</strain>
    </source>
</reference>
<dbReference type="EMBL" id="SNVV01000018">
    <property type="protein sequence ID" value="TDN47700.1"/>
    <property type="molecule type" value="Genomic_DNA"/>
</dbReference>
<dbReference type="Gene3D" id="3.40.190.10">
    <property type="entry name" value="Periplasmic binding protein-like II"/>
    <property type="match status" value="2"/>
</dbReference>